<feature type="compositionally biased region" description="Basic and acidic residues" evidence="1">
    <location>
        <begin position="990"/>
        <end position="1001"/>
    </location>
</feature>
<dbReference type="Proteomes" id="UP000306102">
    <property type="component" value="Unassembled WGS sequence"/>
</dbReference>
<dbReference type="InterPro" id="IPR058921">
    <property type="entry name" value="PAP/OAS1-rel"/>
</dbReference>
<dbReference type="InterPro" id="IPR058920">
    <property type="entry name" value="PAP-OAS1-bd-rel"/>
</dbReference>
<dbReference type="InterPro" id="IPR043519">
    <property type="entry name" value="NT_sf"/>
</dbReference>
<dbReference type="SUPFAM" id="SSF81631">
    <property type="entry name" value="PAP/OAS1 substrate-binding domain"/>
    <property type="match status" value="1"/>
</dbReference>
<evidence type="ECO:0000259" key="2">
    <source>
        <dbReference type="Pfam" id="PF22600"/>
    </source>
</evidence>
<feature type="compositionally biased region" description="Polar residues" evidence="1">
    <location>
        <begin position="121"/>
        <end position="148"/>
    </location>
</feature>
<feature type="region of interest" description="Disordered" evidence="1">
    <location>
        <begin position="830"/>
        <end position="863"/>
    </location>
</feature>
<reference evidence="4 5" key="1">
    <citation type="journal article" date="2018" name="Proc. Natl. Acad. Sci. U.S.A.">
        <title>Draft genome sequence of Camellia sinensis var. sinensis provides insights into the evolution of the tea genome and tea quality.</title>
        <authorList>
            <person name="Wei C."/>
            <person name="Yang H."/>
            <person name="Wang S."/>
            <person name="Zhao J."/>
            <person name="Liu C."/>
            <person name="Gao L."/>
            <person name="Xia E."/>
            <person name="Lu Y."/>
            <person name="Tai Y."/>
            <person name="She G."/>
            <person name="Sun J."/>
            <person name="Cao H."/>
            <person name="Tong W."/>
            <person name="Gao Q."/>
            <person name="Li Y."/>
            <person name="Deng W."/>
            <person name="Jiang X."/>
            <person name="Wang W."/>
            <person name="Chen Q."/>
            <person name="Zhang S."/>
            <person name="Li H."/>
            <person name="Wu J."/>
            <person name="Wang P."/>
            <person name="Li P."/>
            <person name="Shi C."/>
            <person name="Zheng F."/>
            <person name="Jian J."/>
            <person name="Huang B."/>
            <person name="Shan D."/>
            <person name="Shi M."/>
            <person name="Fang C."/>
            <person name="Yue Y."/>
            <person name="Li F."/>
            <person name="Li D."/>
            <person name="Wei S."/>
            <person name="Han B."/>
            <person name="Jiang C."/>
            <person name="Yin Y."/>
            <person name="Xia T."/>
            <person name="Zhang Z."/>
            <person name="Bennetzen J.L."/>
            <person name="Zhao S."/>
            <person name="Wan X."/>
        </authorList>
    </citation>
    <scope>NUCLEOTIDE SEQUENCE [LARGE SCALE GENOMIC DNA]</scope>
    <source>
        <strain evidence="5">cv. Shuchazao</strain>
        <tissue evidence="4">Leaf</tissue>
    </source>
</reference>
<dbReference type="AlphaFoldDB" id="A0A4S4EY95"/>
<dbReference type="CDD" id="cd05402">
    <property type="entry name" value="NT_PAP_TUTase"/>
    <property type="match status" value="1"/>
</dbReference>
<evidence type="ECO:0000313" key="4">
    <source>
        <dbReference type="EMBL" id="THG21584.1"/>
    </source>
</evidence>
<dbReference type="EMBL" id="SDRB02001305">
    <property type="protein sequence ID" value="THG21584.1"/>
    <property type="molecule type" value="Genomic_DNA"/>
</dbReference>
<feature type="domain" description="PAP/OAS1 substrate-binding-related" evidence="3">
    <location>
        <begin position="321"/>
        <end position="513"/>
    </location>
</feature>
<dbReference type="InterPro" id="IPR054708">
    <property type="entry name" value="MTPAP-like_central"/>
</dbReference>
<dbReference type="SUPFAM" id="SSF81301">
    <property type="entry name" value="Nucleotidyltransferase"/>
    <property type="match status" value="1"/>
</dbReference>
<protein>
    <recommendedName>
        <fullName evidence="6">Polymerase nucleotidyl transferase domain-containing protein</fullName>
    </recommendedName>
</protein>
<feature type="compositionally biased region" description="Polar residues" evidence="1">
    <location>
        <begin position="930"/>
        <end position="940"/>
    </location>
</feature>
<dbReference type="STRING" id="542762.A0A4S4EY95"/>
<proteinExistence type="predicted"/>
<evidence type="ECO:0000259" key="3">
    <source>
        <dbReference type="Pfam" id="PF26180"/>
    </source>
</evidence>
<name>A0A4S4EY95_CAMSN</name>
<comment type="caution">
    <text evidence="4">The sequence shown here is derived from an EMBL/GenBank/DDBJ whole genome shotgun (WGS) entry which is preliminary data.</text>
</comment>
<keyword evidence="5" id="KW-1185">Reference proteome</keyword>
<sequence length="1001" mass="111452">MLCLCFPDSMGTQKEEEEWIENEKRKHKRKKKQFLLSSMRNFGQGIQELRLKTVQVPQTKRACFPGLPAQLAAFSFIPFVGAFHSLGLALEGLTRRLAGCHRTSPSKLSENCPLPRPPVLNTENPPLSCPSTEPSGLSENAETSSSYSKGRPLAHSCAWNSWILWSRGADKFKPKRKGKVSTTSIPCECTTLSHVPTKSNLGHRLKARTSSMLCHSSVPLPLSQVLPFGSVPLKTYLPDGDIDLTVVCRQSTVEDLTGYICSFLEREGKKDTEFVIKKVEYIHAQVRLVKCVVQDIAVDISFNQIAGLSALCFLERVDQFIGRDHLFKRSIILIKAWCHYESRILGALHGLISTYALDLLVLHIINLFHSSIDGPFSVLFRFLDYYSTFDWKKYCVSLNGPVSISSLPEIMVGAPQNDGSDLLLSKEFLKNETDIFSVSTWELETREQAFPLKHLNIIDPLKDNNNLGRSVCQGNFYRIGYALSYAARKLEEVIMLPPERIDEGLKKFFENTLNWNAMGRRQDVRVPVPVFGFGEPEVSDLSVDYNSYFTHLMYFHYYHNQNSSIRFGPPTLSLQFANLYFVYPTNTEGFVPRPFYLPYVAQSSSTALGDEEIMKFLGTGTYFSTGIVAENLYSQGIGTYIPIMESRGTGMFIPNIRIEEKMPQARCIVGMDVEDKVKSEGRFIPDKGVKEKGKMSLGRAICISGMDVEGKVKSIGAETFISNKGVEEMKIPNMDVEEMNKSQGSVTKILDVGVEEKSQPGGTATYILNVGINKNGESQGSGIYNHYVGVEGNTKSQGKGKHSSELVYQPGGTATYILNVGINKNAESQGSGIDNHYVGVEGNTKSQGKGKHSSELERESPKKQMHIWEREIDAGQKTLGLMPKSSLKNEHVNVLSETEDSCGCIDLSLEDLPHLSATKKTIPSKAPQPDQATIESSQAKKSSHLSKRVEFGFFGPSLPPLILSSPMADSEQPESSEHKEDRIPVQPYRLTDEKDFPPLSQ</sequence>
<organism evidence="4 5">
    <name type="scientific">Camellia sinensis var. sinensis</name>
    <name type="common">China tea</name>
    <dbReference type="NCBI Taxonomy" id="542762"/>
    <lineage>
        <taxon>Eukaryota</taxon>
        <taxon>Viridiplantae</taxon>
        <taxon>Streptophyta</taxon>
        <taxon>Embryophyta</taxon>
        <taxon>Tracheophyta</taxon>
        <taxon>Spermatophyta</taxon>
        <taxon>Magnoliopsida</taxon>
        <taxon>eudicotyledons</taxon>
        <taxon>Gunneridae</taxon>
        <taxon>Pentapetalae</taxon>
        <taxon>asterids</taxon>
        <taxon>Ericales</taxon>
        <taxon>Theaceae</taxon>
        <taxon>Camellia</taxon>
    </lineage>
</organism>
<dbReference type="Pfam" id="PF22600">
    <property type="entry name" value="MTPAP-like_central"/>
    <property type="match status" value="1"/>
</dbReference>
<evidence type="ECO:0000256" key="1">
    <source>
        <dbReference type="SAM" id="MobiDB-lite"/>
    </source>
</evidence>
<accession>A0A4S4EY95</accession>
<gene>
    <name evidence="4" type="ORF">TEA_019597</name>
</gene>
<feature type="region of interest" description="Disordered" evidence="1">
    <location>
        <begin position="920"/>
        <end position="943"/>
    </location>
</feature>
<feature type="domain" description="Poly(A) RNA polymerase mitochondrial-like central palm" evidence="2">
    <location>
        <begin position="215"/>
        <end position="309"/>
    </location>
</feature>
<feature type="compositionally biased region" description="Basic and acidic residues" evidence="1">
    <location>
        <begin position="852"/>
        <end position="863"/>
    </location>
</feature>
<dbReference type="Pfam" id="PF26180">
    <property type="entry name" value="PAP-OAS1"/>
    <property type="match status" value="1"/>
</dbReference>
<dbReference type="PANTHER" id="PTHR45979">
    <property type="entry name" value="PAP/OAS1 SUBSTRATE-BINDING DOMAIN SUPERFAMILY"/>
    <property type="match status" value="1"/>
</dbReference>
<evidence type="ECO:0000313" key="5">
    <source>
        <dbReference type="Proteomes" id="UP000306102"/>
    </source>
</evidence>
<dbReference type="Gene3D" id="3.30.460.10">
    <property type="entry name" value="Beta Polymerase, domain 2"/>
    <property type="match status" value="1"/>
</dbReference>
<evidence type="ECO:0008006" key="6">
    <source>
        <dbReference type="Google" id="ProtNLM"/>
    </source>
</evidence>
<feature type="region of interest" description="Disordered" evidence="1">
    <location>
        <begin position="962"/>
        <end position="1001"/>
    </location>
</feature>
<feature type="region of interest" description="Disordered" evidence="1">
    <location>
        <begin position="102"/>
        <end position="148"/>
    </location>
</feature>
<dbReference type="Gene3D" id="1.10.1410.10">
    <property type="match status" value="1"/>
</dbReference>
<dbReference type="PANTHER" id="PTHR45979:SF6">
    <property type="entry name" value="NUCLEOTIDYLTRANSFERASE DOMAIN PROTEIN"/>
    <property type="match status" value="1"/>
</dbReference>